<dbReference type="Gene3D" id="1.10.443.10">
    <property type="entry name" value="Intergrase catalytic core"/>
    <property type="match status" value="1"/>
</dbReference>
<evidence type="ECO:0000259" key="7">
    <source>
        <dbReference type="PROSITE" id="PS51900"/>
    </source>
</evidence>
<protein>
    <recommendedName>
        <fullName evidence="10">Site-specific integrase</fullName>
    </recommendedName>
</protein>
<keyword evidence="3 5" id="KW-0238">DNA-binding</keyword>
<evidence type="ECO:0008006" key="10">
    <source>
        <dbReference type="Google" id="ProtNLM"/>
    </source>
</evidence>
<feature type="domain" description="Core-binding (CB)" evidence="7">
    <location>
        <begin position="69"/>
        <end position="150"/>
    </location>
</feature>
<name>A0A9X6NXH7_LACJH</name>
<dbReference type="GO" id="GO:0015074">
    <property type="term" value="P:DNA integration"/>
    <property type="evidence" value="ECO:0007669"/>
    <property type="project" value="UniProtKB-KW"/>
</dbReference>
<reference evidence="8 9" key="1">
    <citation type="submission" date="2017-04" db="EMBL/GenBank/DDBJ databases">
        <authorList>
            <person name="Lin X.B."/>
            <person name="Stothard P."/>
            <person name="Tasseva G."/>
            <person name="Walter J."/>
        </authorList>
    </citation>
    <scope>NUCLEOTIDE SEQUENCE [LARGE SCALE GENOMIC DNA]</scope>
    <source>
        <strain evidence="8 9">117c</strain>
    </source>
</reference>
<dbReference type="InterPro" id="IPR028259">
    <property type="entry name" value="AP2-like_int_N"/>
</dbReference>
<dbReference type="InterPro" id="IPR013762">
    <property type="entry name" value="Integrase-like_cat_sf"/>
</dbReference>
<evidence type="ECO:0000313" key="8">
    <source>
        <dbReference type="EMBL" id="OYS12032.1"/>
    </source>
</evidence>
<accession>A0A9X6NXH7</accession>
<dbReference type="PANTHER" id="PTHR30629">
    <property type="entry name" value="PROPHAGE INTEGRASE"/>
    <property type="match status" value="1"/>
</dbReference>
<feature type="domain" description="Tyr recombinase" evidence="6">
    <location>
        <begin position="173"/>
        <end position="371"/>
    </location>
</feature>
<dbReference type="Pfam" id="PF14659">
    <property type="entry name" value="Phage_int_SAM_3"/>
    <property type="match status" value="1"/>
</dbReference>
<dbReference type="PROSITE" id="PS51898">
    <property type="entry name" value="TYR_RECOMBINASE"/>
    <property type="match status" value="1"/>
</dbReference>
<dbReference type="Pfam" id="PF00589">
    <property type="entry name" value="Phage_integrase"/>
    <property type="match status" value="1"/>
</dbReference>
<dbReference type="InterPro" id="IPR002104">
    <property type="entry name" value="Integrase_catalytic"/>
</dbReference>
<dbReference type="PROSITE" id="PS51900">
    <property type="entry name" value="CB"/>
    <property type="match status" value="1"/>
</dbReference>
<dbReference type="RefSeq" id="WP_094497737.1">
    <property type="nucleotide sequence ID" value="NZ_NGOD01000006.1"/>
</dbReference>
<proteinExistence type="inferred from homology"/>
<sequence length="387" mass="44861">MATVKKLDNGKWFARIFWTDINDLDKNGKPKRKQKAKQGFKTKRDAEKWARDTKVKFENNELVIDGVVPSFVDYFDQWAKTYRFPEISDATKRRYKEVSKHLKNYFGNRPINKVSRMQYQTFLNKFSAKYAPVTVSKTRGLIKSALDSAVADKLIPVNFALGTSAKGNKEKKRVVTYPTIEQIKGIEDLAYSTRNPNYTARYMIITALLTGMRVGEIGGLTWDCINFKTKTISIEKAYRYDKDAKIYKNDPRFKPLKNEYSERKIMVNPFLLATLKELKNNNSELVFANPFTGAIPTPTGAGKVLRTLVNELGYELDNFHFHSLRDCHVALLHHLKIDWYAISQRLGHKDLTMTLREYAYLADEDKKESDEIIKDQLENFMSEKMQL</sequence>
<evidence type="ECO:0000259" key="6">
    <source>
        <dbReference type="PROSITE" id="PS51898"/>
    </source>
</evidence>
<evidence type="ECO:0000313" key="9">
    <source>
        <dbReference type="Proteomes" id="UP000215693"/>
    </source>
</evidence>
<evidence type="ECO:0000256" key="1">
    <source>
        <dbReference type="ARBA" id="ARBA00008857"/>
    </source>
</evidence>
<organism evidence="8 9">
    <name type="scientific">Lactobacillus johnsonii</name>
    <dbReference type="NCBI Taxonomy" id="33959"/>
    <lineage>
        <taxon>Bacteria</taxon>
        <taxon>Bacillati</taxon>
        <taxon>Bacillota</taxon>
        <taxon>Bacilli</taxon>
        <taxon>Lactobacillales</taxon>
        <taxon>Lactobacillaceae</taxon>
        <taxon>Lactobacillus</taxon>
    </lineage>
</organism>
<comment type="caution">
    <text evidence="8">The sequence shown here is derived from an EMBL/GenBank/DDBJ whole genome shotgun (WGS) entry which is preliminary data.</text>
</comment>
<dbReference type="CDD" id="cd01189">
    <property type="entry name" value="INT_ICEBs1_C_like"/>
    <property type="match status" value="1"/>
</dbReference>
<dbReference type="InterPro" id="IPR010998">
    <property type="entry name" value="Integrase_recombinase_N"/>
</dbReference>
<evidence type="ECO:0000256" key="4">
    <source>
        <dbReference type="ARBA" id="ARBA00023172"/>
    </source>
</evidence>
<dbReference type="AlphaFoldDB" id="A0A9X6NXH7"/>
<dbReference type="InterPro" id="IPR011010">
    <property type="entry name" value="DNA_brk_join_enz"/>
</dbReference>
<dbReference type="InterPro" id="IPR004107">
    <property type="entry name" value="Integrase_SAM-like_N"/>
</dbReference>
<dbReference type="Pfam" id="PF14657">
    <property type="entry name" value="Arm-DNA-bind_4"/>
    <property type="match status" value="1"/>
</dbReference>
<dbReference type="GO" id="GO:0006310">
    <property type="term" value="P:DNA recombination"/>
    <property type="evidence" value="ECO:0007669"/>
    <property type="project" value="UniProtKB-KW"/>
</dbReference>
<evidence type="ECO:0000256" key="3">
    <source>
        <dbReference type="ARBA" id="ARBA00023125"/>
    </source>
</evidence>
<comment type="similarity">
    <text evidence="1">Belongs to the 'phage' integrase family.</text>
</comment>
<dbReference type="Proteomes" id="UP000215693">
    <property type="component" value="Unassembled WGS sequence"/>
</dbReference>
<dbReference type="GO" id="GO:0003677">
    <property type="term" value="F:DNA binding"/>
    <property type="evidence" value="ECO:0007669"/>
    <property type="project" value="UniProtKB-UniRule"/>
</dbReference>
<dbReference type="EMBL" id="NGOH01000077">
    <property type="protein sequence ID" value="OYS12032.1"/>
    <property type="molecule type" value="Genomic_DNA"/>
</dbReference>
<dbReference type="InterPro" id="IPR044068">
    <property type="entry name" value="CB"/>
</dbReference>
<evidence type="ECO:0000256" key="5">
    <source>
        <dbReference type="PROSITE-ProRule" id="PRU01248"/>
    </source>
</evidence>
<gene>
    <name evidence="8" type="ORF">CBF50_07335</name>
</gene>
<dbReference type="PANTHER" id="PTHR30629:SF2">
    <property type="entry name" value="PROPHAGE INTEGRASE INTS-RELATED"/>
    <property type="match status" value="1"/>
</dbReference>
<reference evidence="8 9" key="2">
    <citation type="submission" date="2017-09" db="EMBL/GenBank/DDBJ databases">
        <title>Tripartite evolution among Lactobacillus johnsonii, Lactobacillus taiwanensis, Lactobacillus reuteri and their rodent host.</title>
        <authorList>
            <person name="Wang T."/>
            <person name="Knowles S."/>
            <person name="Cheng C."/>
        </authorList>
    </citation>
    <scope>NUCLEOTIDE SEQUENCE [LARGE SCALE GENOMIC DNA]</scope>
    <source>
        <strain evidence="8 9">117c</strain>
    </source>
</reference>
<keyword evidence="4" id="KW-0233">DNA recombination</keyword>
<dbReference type="SUPFAM" id="SSF56349">
    <property type="entry name" value="DNA breaking-rejoining enzymes"/>
    <property type="match status" value="1"/>
</dbReference>
<dbReference type="Gene3D" id="1.10.150.130">
    <property type="match status" value="1"/>
</dbReference>
<evidence type="ECO:0000256" key="2">
    <source>
        <dbReference type="ARBA" id="ARBA00022908"/>
    </source>
</evidence>
<keyword evidence="2" id="KW-0229">DNA integration</keyword>
<dbReference type="InterPro" id="IPR050808">
    <property type="entry name" value="Phage_Integrase"/>
</dbReference>